<gene>
    <name evidence="4" type="ORF">MMYC01_202007</name>
    <name evidence="3" type="ORF">MMYC01_204866</name>
</gene>
<reference evidence="4" key="2">
    <citation type="submission" date="2015-06" db="EMBL/GenBank/DDBJ databases">
        <authorList>
            <person name="Hoefler B.C."/>
            <person name="Straight P.D."/>
        </authorList>
    </citation>
    <scope>NUCLEOTIDE SEQUENCE [LARGE SCALE GENOMIC DNA]</scope>
    <source>
        <strain evidence="4">Mm55</strain>
    </source>
</reference>
<evidence type="ECO:0000313" key="5">
    <source>
        <dbReference type="Proteomes" id="UP000078237"/>
    </source>
</evidence>
<dbReference type="Proteomes" id="UP000078237">
    <property type="component" value="Unassembled WGS sequence"/>
</dbReference>
<feature type="region of interest" description="Disordered" evidence="1">
    <location>
        <begin position="199"/>
        <end position="258"/>
    </location>
</feature>
<feature type="compositionally biased region" description="Basic residues" evidence="1">
    <location>
        <begin position="239"/>
        <end position="250"/>
    </location>
</feature>
<keyword evidence="5" id="KW-1185">Reference proteome</keyword>
<name>A0A175WEY7_9PEZI</name>
<evidence type="ECO:0000313" key="3">
    <source>
        <dbReference type="EMBL" id="KXX78901.1"/>
    </source>
</evidence>
<feature type="domain" description="C2H2-type" evidence="2">
    <location>
        <begin position="270"/>
        <end position="296"/>
    </location>
</feature>
<dbReference type="AlphaFoldDB" id="A0A175WEY7"/>
<dbReference type="InterPro" id="IPR013087">
    <property type="entry name" value="Znf_C2H2_type"/>
</dbReference>
<reference evidence="5" key="1">
    <citation type="submission" date="2015-06" db="EMBL/GenBank/DDBJ databases">
        <authorList>
            <person name="van de Sande W.W.J."/>
        </authorList>
    </citation>
    <scope>NUCLEOTIDE SEQUENCE [LARGE SCALE GENOMIC DNA]</scope>
    <source>
        <strain evidence="5">mm55</strain>
    </source>
</reference>
<proteinExistence type="predicted"/>
<comment type="caution">
    <text evidence="4">The sequence shown here is derived from an EMBL/GenBank/DDBJ whole genome shotgun (WGS) entry which is preliminary data.</text>
</comment>
<dbReference type="SMART" id="SM00355">
    <property type="entry name" value="ZnF_C2H2"/>
    <property type="match status" value="2"/>
</dbReference>
<dbReference type="EMBL" id="LCTW02000104">
    <property type="protein sequence ID" value="KXX78901.1"/>
    <property type="molecule type" value="Genomic_DNA"/>
</dbReference>
<dbReference type="EMBL" id="LCTW02000030">
    <property type="protein sequence ID" value="KXX81640.1"/>
    <property type="molecule type" value="Genomic_DNA"/>
</dbReference>
<evidence type="ECO:0000256" key="1">
    <source>
        <dbReference type="SAM" id="MobiDB-lite"/>
    </source>
</evidence>
<feature type="domain" description="C2H2-type" evidence="2">
    <location>
        <begin position="302"/>
        <end position="325"/>
    </location>
</feature>
<dbReference type="OrthoDB" id="10018191at2759"/>
<evidence type="ECO:0000313" key="4">
    <source>
        <dbReference type="EMBL" id="KXX81640.1"/>
    </source>
</evidence>
<reference evidence="4 5" key="3">
    <citation type="submission" date="2016-01" db="EMBL/GenBank/DDBJ databases">
        <title>Madurella mycetomatis genome sequencing.</title>
        <authorList>
            <person name="Van De Sande W."/>
        </authorList>
    </citation>
    <scope>NUCLEOTIDE SEQUENCE [LARGE SCALE GENOMIC DNA]</scope>
    <source>
        <strain evidence="5">mm55</strain>
        <strain evidence="4">Mm55</strain>
    </source>
</reference>
<dbReference type="Gene3D" id="3.30.160.60">
    <property type="entry name" value="Classic Zinc Finger"/>
    <property type="match status" value="1"/>
</dbReference>
<dbReference type="STRING" id="100816.A0A175WEY7"/>
<protein>
    <submittedName>
        <fullName evidence="4">Early growth response protein 3</fullName>
    </submittedName>
</protein>
<evidence type="ECO:0000259" key="2">
    <source>
        <dbReference type="SMART" id="SM00355"/>
    </source>
</evidence>
<sequence>MDPNRMPYHMSLNFDEDVGYCFNDVSLPEPCSAVNFSGSSYAPSSFGPHTPLSGPSTPSRSGSLDYGSSFASSMDDLSFEPSPPSSAASTYFPTSLKASSLSDFTHPSFPMSLPRGQLRFPGHPTSGCSTQLAPSPMDFCIYMNGLGSQSLLPTPSGLVKLDEPPDAWYMFPEPDSPISCSKKRSAPRLLEPFEPIKVEGEDAMTPPSTPWTPLRKRSRMEHARQKTADLRKAQQRLQSHPRARERRAKQRPPPEVESDGMITLAKAGVHKCDWEGCDAKPFQRREHMKRHVTSVHLKVGWSYCEFCNNRPFNRVDNYITHMRLHTLNRGSGKAQYVPEAVGEYKRLIKARRIRKIRKRRTEDDAISLAEDSKEGRRSG</sequence>
<dbReference type="VEuPathDB" id="FungiDB:MMYC01_202007"/>
<feature type="compositionally biased region" description="Basic and acidic residues" evidence="1">
    <location>
        <begin position="220"/>
        <end position="232"/>
    </location>
</feature>
<dbReference type="VEuPathDB" id="FungiDB:MMYC01_204866"/>
<accession>A0A175WEY7</accession>
<organism evidence="4 5">
    <name type="scientific">Madurella mycetomatis</name>
    <dbReference type="NCBI Taxonomy" id="100816"/>
    <lineage>
        <taxon>Eukaryota</taxon>
        <taxon>Fungi</taxon>
        <taxon>Dikarya</taxon>
        <taxon>Ascomycota</taxon>
        <taxon>Pezizomycotina</taxon>
        <taxon>Sordariomycetes</taxon>
        <taxon>Sordariomycetidae</taxon>
        <taxon>Sordariales</taxon>
        <taxon>Sordariales incertae sedis</taxon>
        <taxon>Madurella</taxon>
    </lineage>
</organism>